<evidence type="ECO:0000256" key="7">
    <source>
        <dbReference type="ARBA" id="ARBA00022529"/>
    </source>
</evidence>
<comment type="similarity">
    <text evidence="3">Belongs to the glycosyl hydrolase 23 family.</text>
</comment>
<dbReference type="Ensembl" id="ENSSOCT00000004214.1">
    <property type="protein sequence ID" value="ENSSOCP00000004102.1"/>
    <property type="gene ID" value="ENSSOCG00000003147.1"/>
</dbReference>
<evidence type="ECO:0000313" key="14">
    <source>
        <dbReference type="Ensembl" id="ENSSOCP00000004102.1"/>
    </source>
</evidence>
<reference evidence="14" key="1">
    <citation type="submission" date="2025-08" db="UniProtKB">
        <authorList>
            <consortium name="Ensembl"/>
        </authorList>
    </citation>
    <scope>IDENTIFICATION</scope>
</reference>
<evidence type="ECO:0000256" key="8">
    <source>
        <dbReference type="ARBA" id="ARBA00022638"/>
    </source>
</evidence>
<keyword evidence="6" id="KW-0964">Secreted</keyword>
<reference evidence="14" key="2">
    <citation type="submission" date="2025-09" db="UniProtKB">
        <authorList>
            <consortium name="Ensembl"/>
        </authorList>
    </citation>
    <scope>IDENTIFICATION</scope>
</reference>
<evidence type="ECO:0000256" key="10">
    <source>
        <dbReference type="ARBA" id="ARBA00023157"/>
    </source>
</evidence>
<dbReference type="PANTHER" id="PTHR31698">
    <property type="entry name" value="LYSOZYME G FAMILY MEMBER"/>
    <property type="match status" value="1"/>
</dbReference>
<name>A0A8D0EQY2_STROC</name>
<feature type="region of interest" description="Disordered" evidence="13">
    <location>
        <begin position="1"/>
        <end position="51"/>
    </location>
</feature>
<organism evidence="14 15">
    <name type="scientific">Strix occidentalis caurina</name>
    <name type="common">northern spotted owl</name>
    <dbReference type="NCBI Taxonomy" id="311401"/>
    <lineage>
        <taxon>Eukaryota</taxon>
        <taxon>Metazoa</taxon>
        <taxon>Chordata</taxon>
        <taxon>Craniata</taxon>
        <taxon>Vertebrata</taxon>
        <taxon>Euteleostomi</taxon>
        <taxon>Archelosauria</taxon>
        <taxon>Archosauria</taxon>
        <taxon>Dinosauria</taxon>
        <taxon>Saurischia</taxon>
        <taxon>Theropoda</taxon>
        <taxon>Coelurosauria</taxon>
        <taxon>Aves</taxon>
        <taxon>Neognathae</taxon>
        <taxon>Neoaves</taxon>
        <taxon>Telluraves</taxon>
        <taxon>Strigiformes</taxon>
        <taxon>Strigidae</taxon>
        <taxon>Strix</taxon>
    </lineage>
</organism>
<dbReference type="GO" id="GO:0050830">
    <property type="term" value="P:defense response to Gram-positive bacterium"/>
    <property type="evidence" value="ECO:0007669"/>
    <property type="project" value="TreeGrafter"/>
</dbReference>
<dbReference type="GO" id="GO:0005576">
    <property type="term" value="C:extracellular region"/>
    <property type="evidence" value="ECO:0007669"/>
    <property type="project" value="UniProtKB-SubCell"/>
</dbReference>
<evidence type="ECO:0000256" key="6">
    <source>
        <dbReference type="ARBA" id="ARBA00022525"/>
    </source>
</evidence>
<comment type="subcellular location">
    <subcellularLocation>
        <location evidence="2">Secreted</location>
    </subcellularLocation>
</comment>
<dbReference type="InterPro" id="IPR023346">
    <property type="entry name" value="Lysozyme-like_dom_sf"/>
</dbReference>
<dbReference type="PANTHER" id="PTHR31698:SF8">
    <property type="entry name" value="LYSOZYME G-RELATED"/>
    <property type="match status" value="1"/>
</dbReference>
<evidence type="ECO:0000256" key="1">
    <source>
        <dbReference type="ARBA" id="ARBA00000632"/>
    </source>
</evidence>
<dbReference type="PRINTS" id="PR00749">
    <property type="entry name" value="LYSOZYMEG"/>
</dbReference>
<feature type="compositionally biased region" description="Polar residues" evidence="13">
    <location>
        <begin position="1"/>
        <end position="19"/>
    </location>
</feature>
<keyword evidence="8" id="KW-0081">Bacteriolytic enzyme</keyword>
<keyword evidence="7" id="KW-0929">Antimicrobial</keyword>
<keyword evidence="11" id="KW-0326">Glycosidase</keyword>
<evidence type="ECO:0000256" key="9">
    <source>
        <dbReference type="ARBA" id="ARBA00022801"/>
    </source>
</evidence>
<dbReference type="GO" id="GO:0009253">
    <property type="term" value="P:peptidoglycan catabolic process"/>
    <property type="evidence" value="ECO:0007669"/>
    <property type="project" value="InterPro"/>
</dbReference>
<protein>
    <recommendedName>
        <fullName evidence="5">Lysozyme g</fullName>
        <ecNumber evidence="4">3.2.1.17</ecNumber>
    </recommendedName>
    <alternativeName>
        <fullName evidence="12">1,4-beta-N-acetylmuramidase</fullName>
    </alternativeName>
</protein>
<dbReference type="Proteomes" id="UP000694551">
    <property type="component" value="Unplaced"/>
</dbReference>
<evidence type="ECO:0000256" key="11">
    <source>
        <dbReference type="ARBA" id="ARBA00023295"/>
    </source>
</evidence>
<keyword evidence="9" id="KW-0378">Hydrolase</keyword>
<accession>A0A8D0EQY2</accession>
<dbReference type="Gene3D" id="1.10.530.10">
    <property type="match status" value="1"/>
</dbReference>
<evidence type="ECO:0000256" key="3">
    <source>
        <dbReference type="ARBA" id="ARBA00008902"/>
    </source>
</evidence>
<evidence type="ECO:0000313" key="15">
    <source>
        <dbReference type="Proteomes" id="UP000694551"/>
    </source>
</evidence>
<dbReference type="InterPro" id="IPR002152">
    <property type="entry name" value="Glyco_hydro_23"/>
</dbReference>
<evidence type="ECO:0000256" key="13">
    <source>
        <dbReference type="SAM" id="MobiDB-lite"/>
    </source>
</evidence>
<dbReference type="GO" id="GO:0031640">
    <property type="term" value="P:killing of cells of another organism"/>
    <property type="evidence" value="ECO:0007669"/>
    <property type="project" value="UniProtKB-KW"/>
</dbReference>
<dbReference type="EC" id="3.2.1.17" evidence="4"/>
<keyword evidence="15" id="KW-1185">Reference proteome</keyword>
<proteinExistence type="inferred from homology"/>
<feature type="compositionally biased region" description="Polar residues" evidence="13">
    <location>
        <begin position="33"/>
        <end position="45"/>
    </location>
</feature>
<sequence>MWCSYSISQKGESNTSSLKMTGAVKPPDLVGSGRTNFRAHSQDPQPLSKGKWLNRFPVKTASSSARTLASASSQNPGGLSAEADIVRLRKYEIPIKRVARNLCLDPALIAAIISQESRVGLLLDNGWDQERHKYGLMQLGGQQHLPFGVWDSEEHINQCSTILVLSINEVRARHPTWTWDRQLRGGICTYRAKMGNLQVYEEDPCDRDNYYVNSVIRRAQYFKRHGF</sequence>
<keyword evidence="10" id="KW-1015">Disulfide bond</keyword>
<evidence type="ECO:0000256" key="5">
    <source>
        <dbReference type="ARBA" id="ARBA00016485"/>
    </source>
</evidence>
<dbReference type="GO" id="GO:0003796">
    <property type="term" value="F:lysozyme activity"/>
    <property type="evidence" value="ECO:0007669"/>
    <property type="project" value="UniProtKB-EC"/>
</dbReference>
<dbReference type="SUPFAM" id="SSF53955">
    <property type="entry name" value="Lysozyme-like"/>
    <property type="match status" value="1"/>
</dbReference>
<evidence type="ECO:0000256" key="12">
    <source>
        <dbReference type="ARBA" id="ARBA00031262"/>
    </source>
</evidence>
<comment type="catalytic activity">
    <reaction evidence="1">
        <text>Hydrolysis of (1-&gt;4)-beta-linkages between N-acetylmuramic acid and N-acetyl-D-glucosamine residues in a peptidoglycan and between N-acetyl-D-glucosamine residues in chitodextrins.</text>
        <dbReference type="EC" id="3.2.1.17"/>
    </reaction>
</comment>
<evidence type="ECO:0000256" key="2">
    <source>
        <dbReference type="ARBA" id="ARBA00004613"/>
    </source>
</evidence>
<dbReference type="AlphaFoldDB" id="A0A8D0EQY2"/>
<evidence type="ECO:0000256" key="4">
    <source>
        <dbReference type="ARBA" id="ARBA00012732"/>
    </source>
</evidence>